<dbReference type="SUPFAM" id="SSF46689">
    <property type="entry name" value="Homeodomain-like"/>
    <property type="match status" value="2"/>
</dbReference>
<name>A0A914V598_9BILA</name>
<dbReference type="GO" id="GO:0045202">
    <property type="term" value="C:synapse"/>
    <property type="evidence" value="ECO:0007669"/>
    <property type="project" value="TreeGrafter"/>
</dbReference>
<dbReference type="CDD" id="cd00167">
    <property type="entry name" value="SANT"/>
    <property type="match status" value="1"/>
</dbReference>
<evidence type="ECO:0000259" key="8">
    <source>
        <dbReference type="PROSITE" id="PS50934"/>
    </source>
</evidence>
<evidence type="ECO:0000256" key="6">
    <source>
        <dbReference type="SAM" id="MobiDB-lite"/>
    </source>
</evidence>
<dbReference type="InterPro" id="IPR007526">
    <property type="entry name" value="SWIRM"/>
</dbReference>
<dbReference type="WBParaSite" id="PSAMB.scaffold1534size30380.g13637.t1">
    <property type="protein sequence ID" value="PSAMB.scaffold1534size30380.g13637.t1"/>
    <property type="gene ID" value="PSAMB.scaffold1534size30380.g13637"/>
</dbReference>
<reference evidence="11" key="1">
    <citation type="submission" date="2022-11" db="UniProtKB">
        <authorList>
            <consortium name="WormBaseParasite"/>
        </authorList>
    </citation>
    <scope>IDENTIFICATION</scope>
</reference>
<feature type="domain" description="SANT" evidence="9">
    <location>
        <begin position="264"/>
        <end position="315"/>
    </location>
</feature>
<evidence type="ECO:0000259" key="7">
    <source>
        <dbReference type="PROSITE" id="PS50090"/>
    </source>
</evidence>
<evidence type="ECO:0000259" key="9">
    <source>
        <dbReference type="PROSITE" id="PS51293"/>
    </source>
</evidence>
<evidence type="ECO:0000313" key="11">
    <source>
        <dbReference type="WBParaSite" id="PSAMB.scaffold1534size30380.g13637.t1"/>
    </source>
</evidence>
<evidence type="ECO:0000256" key="4">
    <source>
        <dbReference type="ARBA" id="ARBA00023242"/>
    </source>
</evidence>
<dbReference type="InterPro" id="IPR017884">
    <property type="entry name" value="SANT_dom"/>
</dbReference>
<dbReference type="PROSITE" id="PS51293">
    <property type="entry name" value="SANT"/>
    <property type="match status" value="1"/>
</dbReference>
<dbReference type="Proteomes" id="UP000887566">
    <property type="component" value="Unplaced"/>
</dbReference>
<evidence type="ECO:0000256" key="3">
    <source>
        <dbReference type="ARBA" id="ARBA00023163"/>
    </source>
</evidence>
<dbReference type="PANTHER" id="PTHR15381">
    <property type="entry name" value="CHONDROITIN SULFATE PROTEOGLYCAN 5 -RELATED"/>
    <property type="match status" value="1"/>
</dbReference>
<dbReference type="Gene3D" id="1.10.10.60">
    <property type="entry name" value="Homeodomain-like"/>
    <property type="match status" value="1"/>
</dbReference>
<dbReference type="GO" id="GO:0048858">
    <property type="term" value="P:cell projection morphogenesis"/>
    <property type="evidence" value="ECO:0007669"/>
    <property type="project" value="TreeGrafter"/>
</dbReference>
<evidence type="ECO:0000313" key="10">
    <source>
        <dbReference type="Proteomes" id="UP000887566"/>
    </source>
</evidence>
<feature type="domain" description="SWIRM" evidence="8">
    <location>
        <begin position="90"/>
        <end position="187"/>
    </location>
</feature>
<evidence type="ECO:0000256" key="5">
    <source>
        <dbReference type="ARBA" id="ARBA00049655"/>
    </source>
</evidence>
<feature type="compositionally biased region" description="Acidic residues" evidence="6">
    <location>
        <begin position="16"/>
        <end position="30"/>
    </location>
</feature>
<protein>
    <submittedName>
        <fullName evidence="11">Uncharacterized protein</fullName>
    </submittedName>
</protein>
<accession>A0A914V598</accession>
<dbReference type="AlphaFoldDB" id="A0A914V598"/>
<keyword evidence="4" id="KW-0539">Nucleus</keyword>
<dbReference type="PROSITE" id="PS50090">
    <property type="entry name" value="MYB_LIKE"/>
    <property type="match status" value="1"/>
</dbReference>
<evidence type="ECO:0000256" key="1">
    <source>
        <dbReference type="ARBA" id="ARBA00004123"/>
    </source>
</evidence>
<comment type="subcellular location">
    <subcellularLocation>
        <location evidence="1">Nucleus</location>
    </subcellularLocation>
</comment>
<keyword evidence="3" id="KW-0804">Transcription</keyword>
<dbReference type="FunFam" id="1.10.10.60:FF:000014">
    <property type="entry name" value="SWI/SNF complex subunit SMARCC2 isoform C"/>
    <property type="match status" value="1"/>
</dbReference>
<organism evidence="10 11">
    <name type="scientific">Plectus sambesii</name>
    <dbReference type="NCBI Taxonomy" id="2011161"/>
    <lineage>
        <taxon>Eukaryota</taxon>
        <taxon>Metazoa</taxon>
        <taxon>Ecdysozoa</taxon>
        <taxon>Nematoda</taxon>
        <taxon>Chromadorea</taxon>
        <taxon>Plectida</taxon>
        <taxon>Plectina</taxon>
        <taxon>Plectoidea</taxon>
        <taxon>Plectidae</taxon>
        <taxon>Plectus</taxon>
    </lineage>
</organism>
<sequence>MRKTSSNAAKRKREEEEPDPIEPEDDEEESGLSMVDVPKGREKEAEFSAPKGNKLADLDGGEGGKSSASAAASAEDKKDEGAAIEQTHYIVIPSYSTWFDYNAIHALEKRGLPEFFNAKNKSKTPEVYMAYRNFMIDTYRLNPYEYLSSTACRRNLAGDVCSIVRVHAFLEQWGLVNYQVDAENRPAPVVPPATSHFMLLADTPMGIQPVATPAQLASDDSKKTDEERKAMTNGDVKREVGDNFGLRTDAYAKQLAAMKTKGAAPGRDWTDQETLLLLEALEMYKDDWNKVSDHVGTRTQDECIMRFLQLPIQDPYCEQGAPEAEILGNFWRFLLERR</sequence>
<proteinExistence type="inferred from homology"/>
<dbReference type="Pfam" id="PF04433">
    <property type="entry name" value="SWIRM"/>
    <property type="match status" value="1"/>
</dbReference>
<keyword evidence="10" id="KW-1185">Reference proteome</keyword>
<dbReference type="PANTHER" id="PTHR15381:SF1">
    <property type="entry name" value="CHONDROITIN SULFATE PROTEOGLYCAN 5"/>
    <property type="match status" value="1"/>
</dbReference>
<comment type="similarity">
    <text evidence="5">Belongs to the SMARCC family.</text>
</comment>
<dbReference type="PROSITE" id="PS50934">
    <property type="entry name" value="SWIRM"/>
    <property type="match status" value="1"/>
</dbReference>
<dbReference type="InterPro" id="IPR001005">
    <property type="entry name" value="SANT/Myb"/>
</dbReference>
<dbReference type="FunFam" id="1.10.10.10:FF:000020">
    <property type="entry name" value="SWI/SNF complex subunit SMARCC2 isoform c"/>
    <property type="match status" value="1"/>
</dbReference>
<feature type="region of interest" description="Disordered" evidence="6">
    <location>
        <begin position="1"/>
        <end position="79"/>
    </location>
</feature>
<dbReference type="InterPro" id="IPR036388">
    <property type="entry name" value="WH-like_DNA-bd_sf"/>
</dbReference>
<dbReference type="Pfam" id="PF00249">
    <property type="entry name" value="Myb_DNA-binding"/>
    <property type="match status" value="1"/>
</dbReference>
<feature type="domain" description="Myb-like" evidence="7">
    <location>
        <begin position="269"/>
        <end position="311"/>
    </location>
</feature>
<dbReference type="GO" id="GO:0016514">
    <property type="term" value="C:SWI/SNF complex"/>
    <property type="evidence" value="ECO:0007669"/>
    <property type="project" value="UniProtKB-ARBA"/>
</dbReference>
<dbReference type="SMART" id="SM00717">
    <property type="entry name" value="SANT"/>
    <property type="match status" value="1"/>
</dbReference>
<evidence type="ECO:0000256" key="2">
    <source>
        <dbReference type="ARBA" id="ARBA00023015"/>
    </source>
</evidence>
<dbReference type="InterPro" id="IPR009057">
    <property type="entry name" value="Homeodomain-like_sf"/>
</dbReference>
<keyword evidence="2" id="KW-0805">Transcription regulation</keyword>
<dbReference type="Gene3D" id="1.10.10.10">
    <property type="entry name" value="Winged helix-like DNA-binding domain superfamily/Winged helix DNA-binding domain"/>
    <property type="match status" value="1"/>
</dbReference>